<dbReference type="Proteomes" id="UP000214747">
    <property type="component" value="Unassembled WGS sequence"/>
</dbReference>
<feature type="compositionally biased region" description="Basic and acidic residues" evidence="1">
    <location>
        <begin position="28"/>
        <end position="46"/>
    </location>
</feature>
<accession>A0A225SWR6</accession>
<keyword evidence="3" id="KW-1185">Reference proteome</keyword>
<name>A0A225SWR6_9BURK</name>
<organism evidence="2 3">
    <name type="scientific">Herbaspirillum aquaticum</name>
    <dbReference type="NCBI Taxonomy" id="568783"/>
    <lineage>
        <taxon>Bacteria</taxon>
        <taxon>Pseudomonadati</taxon>
        <taxon>Pseudomonadota</taxon>
        <taxon>Betaproteobacteria</taxon>
        <taxon>Burkholderiales</taxon>
        <taxon>Oxalobacteraceae</taxon>
        <taxon>Herbaspirillum</taxon>
    </lineage>
</organism>
<evidence type="ECO:0000313" key="2">
    <source>
        <dbReference type="EMBL" id="OWY35641.1"/>
    </source>
</evidence>
<dbReference type="AlphaFoldDB" id="A0A225SWR6"/>
<evidence type="ECO:0000313" key="3">
    <source>
        <dbReference type="Proteomes" id="UP000214747"/>
    </source>
</evidence>
<dbReference type="EMBL" id="NJGV01000005">
    <property type="protein sequence ID" value="OWY35641.1"/>
    <property type="molecule type" value="Genomic_DNA"/>
</dbReference>
<sequence>MTSAISSLSNSFYNNVVAANPRQNASKVDSDGDHDNSRPGEVEKAKPMSGTLGTMIDTHA</sequence>
<reference evidence="2 3" key="1">
    <citation type="journal article" date="2010" name="Int. J. Syst. Evol. Microbiol.">
        <title>Reclassification of Herbaspirillum putei as a later heterotypic synonym of Herbaspirillum huttiense, with the description of H. huttiense subsp. huttiense subsp. nov. and H. huttiense subsp. putei subsp. nov., comb. nov., and description of Herbaspirillum aquaticum sp. nov.</title>
        <authorList>
            <person name="Dobritsa A.P."/>
            <person name="Reddy M.C."/>
            <person name="Samadpour M."/>
        </authorList>
    </citation>
    <scope>NUCLEOTIDE SEQUENCE [LARGE SCALE GENOMIC DNA]</scope>
    <source>
        <strain evidence="2 3">IEH 4430</strain>
    </source>
</reference>
<comment type="caution">
    <text evidence="2">The sequence shown here is derived from an EMBL/GenBank/DDBJ whole genome shotgun (WGS) entry which is preliminary data.</text>
</comment>
<gene>
    <name evidence="2" type="ORF">CEJ45_07470</name>
</gene>
<dbReference type="RefSeq" id="WP_088754527.1">
    <property type="nucleotide sequence ID" value="NZ_NJGV01000005.1"/>
</dbReference>
<evidence type="ECO:0000256" key="1">
    <source>
        <dbReference type="SAM" id="MobiDB-lite"/>
    </source>
</evidence>
<protein>
    <submittedName>
        <fullName evidence="2">Uncharacterized protein</fullName>
    </submittedName>
</protein>
<proteinExistence type="predicted"/>
<feature type="region of interest" description="Disordered" evidence="1">
    <location>
        <begin position="22"/>
        <end position="60"/>
    </location>
</feature>